<evidence type="ECO:0000313" key="2">
    <source>
        <dbReference type="Proteomes" id="UP000008730"/>
    </source>
</evidence>
<sequence>MKRKVICAITVAIVCLLVFFASKAATAAPDGKIRGDRELRCFDLTGQNIITYNGNSDTIRWYGDGTYVNVTLRDRVVTIPQHRCEMVEWR</sequence>
<name>E5E3Y7_9CAUD</name>
<dbReference type="RefSeq" id="YP_004009623.1">
    <property type="nucleotide sequence ID" value="NC_014661.1"/>
</dbReference>
<proteinExistence type="predicted"/>
<dbReference type="KEGG" id="vg:9925897"/>
<dbReference type="GeneID" id="9925897"/>
<keyword evidence="2" id="KW-1185">Reference proteome</keyword>
<gene>
    <name evidence="1" type="ORF">Acj61p006</name>
</gene>
<protein>
    <submittedName>
        <fullName evidence="1">Uncharacterized protein</fullName>
    </submittedName>
</protein>
<reference evidence="1 2" key="1">
    <citation type="journal article" date="2010" name="Virol. J.">
        <title>Genomes of the T4-related bacteriophages as windows on microbial genome evolution.</title>
        <authorList>
            <person name="Petrov V.M."/>
            <person name="Ratnayaka S."/>
            <person name="Nolan J.M."/>
            <person name="Miller E.S."/>
            <person name="Karam J.D."/>
        </authorList>
    </citation>
    <scope>NUCLEOTIDE SEQUENCE [LARGE SCALE GENOMIC DNA]</scope>
</reference>
<dbReference type="Proteomes" id="UP000008730">
    <property type="component" value="Segment"/>
</dbReference>
<accession>E5E3Y7</accession>
<evidence type="ECO:0000313" key="1">
    <source>
        <dbReference type="EMBL" id="ADG35971.1"/>
    </source>
</evidence>
<dbReference type="OrthoDB" id="28169at10239"/>
<dbReference type="EMBL" id="GU911519">
    <property type="protein sequence ID" value="ADG35971.1"/>
    <property type="molecule type" value="Genomic_DNA"/>
</dbReference>
<organism evidence="1 2">
    <name type="scientific">Acinetobacter phage Acj61</name>
    <dbReference type="NCBI Taxonomy" id="760732"/>
    <lineage>
        <taxon>Viruses</taxon>
        <taxon>Duplodnaviria</taxon>
        <taxon>Heunggongvirae</taxon>
        <taxon>Uroviricota</taxon>
        <taxon>Caudoviricetes</taxon>
        <taxon>Pantevenvirales</taxon>
        <taxon>Straboviridae</taxon>
        <taxon>Twarogvirinae</taxon>
        <taxon>Lasallevirus</taxon>
        <taxon>Lasallevirus Acj61</taxon>
        <taxon>Acinetobacter virus Acj61</taxon>
    </lineage>
</organism>